<keyword evidence="3" id="KW-1185">Reference proteome</keyword>
<dbReference type="AlphaFoldDB" id="A0A811VE61"/>
<dbReference type="GO" id="GO:0004252">
    <property type="term" value="F:serine-type endopeptidase activity"/>
    <property type="evidence" value="ECO:0007669"/>
    <property type="project" value="InterPro"/>
</dbReference>
<dbReference type="Proteomes" id="UP000606786">
    <property type="component" value="Unassembled WGS sequence"/>
</dbReference>
<dbReference type="InterPro" id="IPR036852">
    <property type="entry name" value="Peptidase_S8/S53_dom_sf"/>
</dbReference>
<organism evidence="2 3">
    <name type="scientific">Ceratitis capitata</name>
    <name type="common">Mediterranean fruit fly</name>
    <name type="synonym">Tephritis capitata</name>
    <dbReference type="NCBI Taxonomy" id="7213"/>
    <lineage>
        <taxon>Eukaryota</taxon>
        <taxon>Metazoa</taxon>
        <taxon>Ecdysozoa</taxon>
        <taxon>Arthropoda</taxon>
        <taxon>Hexapoda</taxon>
        <taxon>Insecta</taxon>
        <taxon>Pterygota</taxon>
        <taxon>Neoptera</taxon>
        <taxon>Endopterygota</taxon>
        <taxon>Diptera</taxon>
        <taxon>Brachycera</taxon>
        <taxon>Muscomorpha</taxon>
        <taxon>Tephritoidea</taxon>
        <taxon>Tephritidae</taxon>
        <taxon>Ceratitis</taxon>
        <taxon>Ceratitis</taxon>
    </lineage>
</organism>
<evidence type="ECO:0000256" key="1">
    <source>
        <dbReference type="SAM" id="MobiDB-lite"/>
    </source>
</evidence>
<dbReference type="Gene3D" id="2.20.25.690">
    <property type="match status" value="1"/>
</dbReference>
<evidence type="ECO:0000313" key="2">
    <source>
        <dbReference type="EMBL" id="CAD7013537.1"/>
    </source>
</evidence>
<dbReference type="Gene3D" id="3.40.50.200">
    <property type="entry name" value="Peptidase S8/S53 domain"/>
    <property type="match status" value="1"/>
</dbReference>
<sequence>MWKRCDTLRYSTRLYKLTVSSGICQNQGLLTLPRLNLLMPHIAYTGTASTAVIMPAEGALKTGTNKIFVQSLRKTRGYVTISTVVDQQQQQSIVEKTKPEQQQQAGEAMASNNDSGIVEATFPTISLVPKSETGVLNFLQKYPDYDGRDTVIAIFDSGVDPRASGLETICDGKTVKVIERYDCTGCGDVDVSKKSKLLKKVSSLDCRVLTPEMTASNTANGEYRIGLKTLHDLCPSKVRENIINYNKTKYWDGPNKTAIAGVTRKSLNLSRRIQVYLTKLPWDKKLLKEDLDYTLDMLNSYDKMYKEFKTSYDCILYQTSSGWRAVVDTTERFHLIV</sequence>
<name>A0A811VE61_CERCA</name>
<evidence type="ECO:0000313" key="3">
    <source>
        <dbReference type="Proteomes" id="UP000606786"/>
    </source>
</evidence>
<reference evidence="2" key="1">
    <citation type="submission" date="2020-11" db="EMBL/GenBank/DDBJ databases">
        <authorList>
            <person name="Whitehead M."/>
        </authorList>
    </citation>
    <scope>NUCLEOTIDE SEQUENCE</scope>
    <source>
        <strain evidence="2">EGII</strain>
    </source>
</reference>
<accession>A0A811VE61</accession>
<dbReference type="GO" id="GO:0006508">
    <property type="term" value="P:proteolysis"/>
    <property type="evidence" value="ECO:0007669"/>
    <property type="project" value="InterPro"/>
</dbReference>
<dbReference type="EMBL" id="CAJHJT010000056">
    <property type="protein sequence ID" value="CAD7013537.1"/>
    <property type="molecule type" value="Genomic_DNA"/>
</dbReference>
<dbReference type="OrthoDB" id="10256524at2759"/>
<comment type="caution">
    <text evidence="2">The sequence shown here is derived from an EMBL/GenBank/DDBJ whole genome shotgun (WGS) entry which is preliminary data.</text>
</comment>
<protein>
    <submittedName>
        <fullName evidence="2">(Mediterranean fruit fly) hypothetical protein</fullName>
    </submittedName>
</protein>
<proteinExistence type="predicted"/>
<gene>
    <name evidence="2" type="ORF">CCAP1982_LOCUS21596</name>
</gene>
<feature type="region of interest" description="Disordered" evidence="1">
    <location>
        <begin position="92"/>
        <end position="112"/>
    </location>
</feature>